<comment type="catalytic activity">
    <reaction evidence="11">
        <text>a 2-methoxy-6-(all-trans-polyprenyl)phenol + 2 reduced [2Fe-2S]-[ferredoxin] + O2 + 2 H(+) = a 2-methoxy-6-(all-trans-polyprenyl)benzene-1,4-diol + 2 oxidized [2Fe-2S]-[ferredoxin] + H2O</text>
        <dbReference type="Rhea" id="RHEA:81183"/>
        <dbReference type="Rhea" id="RHEA-COMP:9551"/>
        <dbReference type="Rhea" id="RHEA-COMP:10000"/>
        <dbReference type="Rhea" id="RHEA-COMP:10001"/>
        <dbReference type="Rhea" id="RHEA-COMP:10858"/>
        <dbReference type="ChEBI" id="CHEBI:15377"/>
        <dbReference type="ChEBI" id="CHEBI:15378"/>
        <dbReference type="ChEBI" id="CHEBI:15379"/>
        <dbReference type="ChEBI" id="CHEBI:33737"/>
        <dbReference type="ChEBI" id="CHEBI:33738"/>
        <dbReference type="ChEBI" id="CHEBI:62731"/>
        <dbReference type="ChEBI" id="CHEBI:84166"/>
        <dbReference type="EC" id="1.14.15.46"/>
    </reaction>
</comment>
<name>A0A9W8TYY9_9AGAR</name>
<reference evidence="13 14" key="1">
    <citation type="journal article" date="2023" name="Proc. Natl. Acad. Sci. U.S.A.">
        <title>A global phylogenomic analysis of the shiitake genus Lentinula.</title>
        <authorList>
            <person name="Sierra-Patev S."/>
            <person name="Min B."/>
            <person name="Naranjo-Ortiz M."/>
            <person name="Looney B."/>
            <person name="Konkel Z."/>
            <person name="Slot J.C."/>
            <person name="Sakamoto Y."/>
            <person name="Steenwyk J.L."/>
            <person name="Rokas A."/>
            <person name="Carro J."/>
            <person name="Camarero S."/>
            <person name="Ferreira P."/>
            <person name="Molpeceres G."/>
            <person name="Ruiz-Duenas F.J."/>
            <person name="Serrano A."/>
            <person name="Henrissat B."/>
            <person name="Drula E."/>
            <person name="Hughes K.W."/>
            <person name="Mata J.L."/>
            <person name="Ishikawa N.K."/>
            <person name="Vargas-Isla R."/>
            <person name="Ushijima S."/>
            <person name="Smith C.A."/>
            <person name="Donoghue J."/>
            <person name="Ahrendt S."/>
            <person name="Andreopoulos W."/>
            <person name="He G."/>
            <person name="LaButti K."/>
            <person name="Lipzen A."/>
            <person name="Ng V."/>
            <person name="Riley R."/>
            <person name="Sandor L."/>
            <person name="Barry K."/>
            <person name="Martinez A.T."/>
            <person name="Xiao Y."/>
            <person name="Gibbons J.G."/>
            <person name="Terashima K."/>
            <person name="Grigoriev I.V."/>
            <person name="Hibbett D."/>
        </authorList>
    </citation>
    <scope>NUCLEOTIDE SEQUENCE [LARGE SCALE GENOMIC DNA]</scope>
    <source>
        <strain evidence="13 14">TFB7810</strain>
    </source>
</reference>
<evidence type="ECO:0000256" key="6">
    <source>
        <dbReference type="ARBA" id="ARBA00022827"/>
    </source>
</evidence>
<evidence type="ECO:0000256" key="9">
    <source>
        <dbReference type="ARBA" id="ARBA00023128"/>
    </source>
</evidence>
<dbReference type="GO" id="GO:0106364">
    <property type="term" value="F:4-hydroxy-3-all-trans-polyprenylbenzoate oxygenase activity"/>
    <property type="evidence" value="ECO:0007669"/>
    <property type="project" value="UniProtKB-EC"/>
</dbReference>
<evidence type="ECO:0000256" key="3">
    <source>
        <dbReference type="ARBA" id="ARBA00022630"/>
    </source>
</evidence>
<sequence>MLLYTNGPRLLSKFLRSTPPNRLVRCLSTNHEDYDVVIVGGGPAGLALACALGSKSGLQNVLKIALVEAGELSRVHNWSSPNGSFSNRVVSLTNASQAFLKDTGSWDYVELERTAPVEEMQVWDGISDARITFSTSELGLSSTGHTGMARLIETLNLQRGLLRHLHAMPTVQIIDKSRVQSITSDEAPGSWPMVHLDTGRMLKARLLIGADGPNSPVRSFANILSYGWSYDTQAIVCTMDHPPKGPFLGPNTTAYQRFLPTGPIAFLPISATASSLVWSTKPALATALKACEPSVLARMINAAFRLPDVSVGYIHNRILEAHEAGKPLTEEEINAEILWREQSHSINQTSAYSSMVPEASIESRIPPSDVELVPPIVTSIQPGTVASFPLRYNHTETYIGEGQGSRTVLVGDAAHTIHPLAGQGLNLGLGDVECLSRCITEAVMRGGDIGAYTCLLPYTQERYLENHKIMSACDKLHKIYSTSFGPLVQLRSVGLEVLNELDSIKAAIMMSAGSVSRNNNRLLSYNSDVRTTMFNVAAKGVESMNTAAHVARVVRDGLTGLAMDTLQNMAKAATSYHQARKDVP</sequence>
<evidence type="ECO:0000256" key="11">
    <source>
        <dbReference type="HAMAP-Rule" id="MF_03193"/>
    </source>
</evidence>
<evidence type="ECO:0000256" key="7">
    <source>
        <dbReference type="ARBA" id="ARBA00023002"/>
    </source>
</evidence>
<comment type="similarity">
    <text evidence="2 11">Belongs to the UbiH/COQ6 family.</text>
</comment>
<comment type="subunit">
    <text evidence="11">Component of a multi-subunit COQ enzyme complex, composed of at least COQ3, COQ4, COQ5, COQ6, COQ7 and COQ9.</text>
</comment>
<evidence type="ECO:0000256" key="1">
    <source>
        <dbReference type="ARBA" id="ARBA00001974"/>
    </source>
</evidence>
<dbReference type="Pfam" id="PF01494">
    <property type="entry name" value="FAD_binding_3"/>
    <property type="match status" value="2"/>
</dbReference>
<dbReference type="PROSITE" id="PS01304">
    <property type="entry name" value="UBIH"/>
    <property type="match status" value="1"/>
</dbReference>
<dbReference type="InterPro" id="IPR010971">
    <property type="entry name" value="UbiH/COQ6"/>
</dbReference>
<dbReference type="AlphaFoldDB" id="A0A9W8TYY9"/>
<dbReference type="GO" id="GO:0071949">
    <property type="term" value="F:FAD binding"/>
    <property type="evidence" value="ECO:0007669"/>
    <property type="project" value="InterPro"/>
</dbReference>
<keyword evidence="4 11" id="KW-0831">Ubiquinone biosynthesis</keyword>
<evidence type="ECO:0000256" key="2">
    <source>
        <dbReference type="ARBA" id="ARBA00005349"/>
    </source>
</evidence>
<evidence type="ECO:0000256" key="4">
    <source>
        <dbReference type="ARBA" id="ARBA00022688"/>
    </source>
</evidence>
<gene>
    <name evidence="11" type="primary">COQ6</name>
    <name evidence="13" type="ORF">DFH05DRAFT_1396558</name>
</gene>
<dbReference type="FunFam" id="3.50.50.60:FF:000021">
    <property type="entry name" value="Ubiquinone biosynthesis monooxygenase COQ6"/>
    <property type="match status" value="1"/>
</dbReference>
<dbReference type="InterPro" id="IPR036188">
    <property type="entry name" value="FAD/NAD-bd_sf"/>
</dbReference>
<comment type="subcellular location">
    <subcellularLocation>
        <location evidence="11">Mitochondrion inner membrane</location>
        <topology evidence="11">Peripheral membrane protein</topology>
        <orientation evidence="11">Matrix side</orientation>
    </subcellularLocation>
</comment>
<dbReference type="PANTHER" id="PTHR43876:SF7">
    <property type="entry name" value="UBIQUINONE BIOSYNTHESIS MONOOXYGENASE COQ6, MITOCHONDRIAL"/>
    <property type="match status" value="1"/>
</dbReference>
<evidence type="ECO:0000313" key="13">
    <source>
        <dbReference type="EMBL" id="KAJ3745694.1"/>
    </source>
</evidence>
<dbReference type="EC" id="1.14.15.46" evidence="11"/>
<comment type="catalytic activity">
    <reaction evidence="11">
        <text>a 4-hydroxy-3-(all-trans-polyprenyl)benzoate + 2 reduced [2Fe-2S]-[ferredoxin] + O2 + 2 H(+) = a 3,4-dihydroxy-5-(all-trans-polyprenyl)benzoate + 2 oxidized [2Fe-2S]-[ferredoxin] + H2O</text>
        <dbReference type="Rhea" id="RHEA:81195"/>
        <dbReference type="Rhea" id="RHEA-COMP:9514"/>
        <dbReference type="Rhea" id="RHEA-COMP:10000"/>
        <dbReference type="Rhea" id="RHEA-COMP:10001"/>
        <dbReference type="Rhea" id="RHEA-COMP:10930"/>
        <dbReference type="ChEBI" id="CHEBI:15377"/>
        <dbReference type="ChEBI" id="CHEBI:15378"/>
        <dbReference type="ChEBI" id="CHEBI:15379"/>
        <dbReference type="ChEBI" id="CHEBI:33737"/>
        <dbReference type="ChEBI" id="CHEBI:33738"/>
        <dbReference type="ChEBI" id="CHEBI:64694"/>
        <dbReference type="ChEBI" id="CHEBI:78396"/>
        <dbReference type="EC" id="1.14.15.45"/>
    </reaction>
</comment>
<dbReference type="NCBIfam" id="TIGR01988">
    <property type="entry name" value="Ubi-OHases"/>
    <property type="match status" value="1"/>
</dbReference>
<evidence type="ECO:0000259" key="12">
    <source>
        <dbReference type="Pfam" id="PF01494"/>
    </source>
</evidence>
<evidence type="ECO:0000256" key="8">
    <source>
        <dbReference type="ARBA" id="ARBA00023033"/>
    </source>
</evidence>
<comment type="pathway">
    <text evidence="11">Cofactor biosynthesis; ubiquinone biosynthesis.</text>
</comment>
<keyword evidence="6 11" id="KW-0274">FAD</keyword>
<dbReference type="GO" id="GO:0031314">
    <property type="term" value="C:extrinsic component of mitochondrial inner membrane"/>
    <property type="evidence" value="ECO:0007669"/>
    <property type="project" value="UniProtKB-UniRule"/>
</dbReference>
<evidence type="ECO:0000256" key="10">
    <source>
        <dbReference type="ARBA" id="ARBA00023136"/>
    </source>
</evidence>
<dbReference type="PRINTS" id="PR00420">
    <property type="entry name" value="RNGMNOXGNASE"/>
</dbReference>
<keyword evidence="5 11" id="KW-0999">Mitochondrion inner membrane</keyword>
<dbReference type="SUPFAM" id="SSF51905">
    <property type="entry name" value="FAD/NAD(P)-binding domain"/>
    <property type="match status" value="1"/>
</dbReference>
<proteinExistence type="inferred from homology"/>
<evidence type="ECO:0000313" key="14">
    <source>
        <dbReference type="Proteomes" id="UP001142393"/>
    </source>
</evidence>
<keyword evidence="14" id="KW-1185">Reference proteome</keyword>
<dbReference type="Gene3D" id="3.50.50.60">
    <property type="entry name" value="FAD/NAD(P)-binding domain"/>
    <property type="match status" value="2"/>
</dbReference>
<dbReference type="Proteomes" id="UP001142393">
    <property type="component" value="Unassembled WGS sequence"/>
</dbReference>
<feature type="domain" description="FAD-binding" evidence="12">
    <location>
        <begin position="403"/>
        <end position="462"/>
    </location>
</feature>
<organism evidence="13 14">
    <name type="scientific">Lentinula detonsa</name>
    <dbReference type="NCBI Taxonomy" id="2804962"/>
    <lineage>
        <taxon>Eukaryota</taxon>
        <taxon>Fungi</taxon>
        <taxon>Dikarya</taxon>
        <taxon>Basidiomycota</taxon>
        <taxon>Agaricomycotina</taxon>
        <taxon>Agaricomycetes</taxon>
        <taxon>Agaricomycetidae</taxon>
        <taxon>Agaricales</taxon>
        <taxon>Marasmiineae</taxon>
        <taxon>Omphalotaceae</taxon>
        <taxon>Lentinula</taxon>
    </lineage>
</organism>
<feature type="domain" description="FAD-binding" evidence="12">
    <location>
        <begin position="33"/>
        <end position="292"/>
    </location>
</feature>
<dbReference type="InterPro" id="IPR000689">
    <property type="entry name" value="UbQ_mOase_COQ6"/>
</dbReference>
<comment type="caution">
    <text evidence="13">The sequence shown here is derived from an EMBL/GenBank/DDBJ whole genome shotgun (WGS) entry which is preliminary data.</text>
</comment>
<dbReference type="GO" id="GO:0016712">
    <property type="term" value="F:oxidoreductase activity, acting on paired donors, with incorporation or reduction of molecular oxygen, reduced flavin or flavoprotein as one donor, and incorporation of one atom of oxygen"/>
    <property type="evidence" value="ECO:0007669"/>
    <property type="project" value="UniProtKB-UniRule"/>
</dbReference>
<dbReference type="EC" id="1.14.15.45" evidence="11"/>
<protein>
    <recommendedName>
        <fullName evidence="11">Ubiquinone biosynthesis monooxygenase COQ6, mitochondrial</fullName>
        <ecNumber evidence="11">1.14.15.45</ecNumber>
    </recommendedName>
    <alternativeName>
        <fullName evidence="11">2-methoxy-6-polyprenolphenol 4-hydroxylase</fullName>
        <ecNumber evidence="11">1.14.15.46</ecNumber>
    </alternativeName>
</protein>
<comment type="cofactor">
    <cofactor evidence="1 11">
        <name>FAD</name>
        <dbReference type="ChEBI" id="CHEBI:57692"/>
    </cofactor>
</comment>
<dbReference type="InterPro" id="IPR051205">
    <property type="entry name" value="UbiH/COQ6_monooxygenase"/>
</dbReference>
<dbReference type="InterPro" id="IPR002938">
    <property type="entry name" value="FAD-bd"/>
</dbReference>
<comment type="function">
    <text evidence="11">FAD-dependent monooxygenase required for two non-consecutive steps during ubiquinone biosynthesis. Required for the C5-ring hydroxylation during ubiquinone biosynthesis by catalyzing the hydroxylation of 4-hydroxy-3-(all-trans-polyprenyl)benzoic acid to 3,4-dihydroxy-5-(all-trans-polyprenyl)benzoic acid. Also acts downstream of coq4, for the C1-hydroxylation during ubiquinone biosynthesis by catalyzing the hydroxylation of 2-methoxy-6-(all-trans-polyprenyl)phenol to 2-methoxy-6-(all-trans-polyprenyl)benzene-1,4-diol. The electrons required for the hydroxylation reaction are funneled indirectly to coq6 from NADPH via a ferredoxin/ferredoxin reductase system.</text>
</comment>
<dbReference type="HAMAP" id="MF_03193">
    <property type="entry name" value="COQ6_monooxygenase"/>
    <property type="match status" value="1"/>
</dbReference>
<keyword evidence="3 11" id="KW-0285">Flavoprotein</keyword>
<keyword evidence="9 11" id="KW-0496">Mitochondrion</keyword>
<dbReference type="EMBL" id="JANVFU010000005">
    <property type="protein sequence ID" value="KAJ3745694.1"/>
    <property type="molecule type" value="Genomic_DNA"/>
</dbReference>
<dbReference type="PANTHER" id="PTHR43876">
    <property type="entry name" value="UBIQUINONE BIOSYNTHESIS MONOOXYGENASE COQ6, MITOCHONDRIAL"/>
    <property type="match status" value="1"/>
</dbReference>
<accession>A0A9W8TYY9</accession>
<dbReference type="GO" id="GO:0120538">
    <property type="term" value="F:2-methoxy-6-polyprenolphenol 4-hydroxylase activity"/>
    <property type="evidence" value="ECO:0007669"/>
    <property type="project" value="UniProtKB-EC"/>
</dbReference>
<keyword evidence="7 11" id="KW-0560">Oxidoreductase</keyword>
<keyword evidence="10 11" id="KW-0472">Membrane</keyword>
<dbReference type="InterPro" id="IPR018168">
    <property type="entry name" value="Ubi_Hdrlase_CS"/>
</dbReference>
<evidence type="ECO:0000256" key="5">
    <source>
        <dbReference type="ARBA" id="ARBA00022792"/>
    </source>
</evidence>
<keyword evidence="8 11" id="KW-0503">Monooxygenase</keyword>